<name>A0A540WTK7_9BACT</name>
<accession>A0A540WTK7</accession>
<proteinExistence type="predicted"/>
<evidence type="ECO:0000313" key="1">
    <source>
        <dbReference type="EMBL" id="TQF12338.1"/>
    </source>
</evidence>
<dbReference type="Proteomes" id="UP000315369">
    <property type="component" value="Unassembled WGS sequence"/>
</dbReference>
<dbReference type="AlphaFoldDB" id="A0A540WTK7"/>
<dbReference type="EMBL" id="VIFM01000143">
    <property type="protein sequence ID" value="TQF12338.1"/>
    <property type="molecule type" value="Genomic_DNA"/>
</dbReference>
<keyword evidence="2" id="KW-1185">Reference proteome</keyword>
<evidence type="ECO:0000313" key="2">
    <source>
        <dbReference type="Proteomes" id="UP000315369"/>
    </source>
</evidence>
<comment type="caution">
    <text evidence="1">The sequence shown here is derived from an EMBL/GenBank/DDBJ whole genome shotgun (WGS) entry which is preliminary data.</text>
</comment>
<dbReference type="RefSeq" id="WP_141645919.1">
    <property type="nucleotide sequence ID" value="NZ_VIFM01000143.1"/>
</dbReference>
<organism evidence="1 2">
    <name type="scientific">Myxococcus llanfairpwllgwyngyllgogerychwyrndrobwllllantysiliogogogochensis</name>
    <dbReference type="NCBI Taxonomy" id="2590453"/>
    <lineage>
        <taxon>Bacteria</taxon>
        <taxon>Pseudomonadati</taxon>
        <taxon>Myxococcota</taxon>
        <taxon>Myxococcia</taxon>
        <taxon>Myxococcales</taxon>
        <taxon>Cystobacterineae</taxon>
        <taxon>Myxococcaceae</taxon>
        <taxon>Myxococcus</taxon>
    </lineage>
</organism>
<dbReference type="OrthoDB" id="9858029at2"/>
<sequence>MDARDIHSKWVVNLEAQDPEASVWLGWSALARLRDSMTELSTHPNTFVRVAFSQSTFESLGELLTRAEECHATEDPHLPHPRPLSTERLASAANELHQQAQLLQNKLAEPGATHVISRQEVTAHQSFIDEWRTIQAQLGRGGGPRPPLHDCSGSMTMSLIWGW</sequence>
<protein>
    <submittedName>
        <fullName evidence="1">Uncharacterized protein</fullName>
    </submittedName>
</protein>
<gene>
    <name evidence="1" type="ORF">FJV41_29530</name>
</gene>
<reference evidence="1 2" key="1">
    <citation type="submission" date="2019-06" db="EMBL/GenBank/DDBJ databases">
        <authorList>
            <person name="Livingstone P."/>
            <person name="Whitworth D."/>
        </authorList>
    </citation>
    <scope>NUCLEOTIDE SEQUENCE [LARGE SCALE GENOMIC DNA]</scope>
    <source>
        <strain evidence="1 2">AM401</strain>
    </source>
</reference>